<keyword evidence="4" id="KW-0862">Zinc</keyword>
<dbReference type="SUPFAM" id="SSF102712">
    <property type="entry name" value="JAB1/MPN domain"/>
    <property type="match status" value="1"/>
</dbReference>
<evidence type="ECO:0000256" key="2">
    <source>
        <dbReference type="ARBA" id="ARBA00022723"/>
    </source>
</evidence>
<comment type="caution">
    <text evidence="7">The sequence shown here is derived from an EMBL/GenBank/DDBJ whole genome shotgun (WGS) entry which is preliminary data.</text>
</comment>
<dbReference type="PANTHER" id="PTHR34858:SF1">
    <property type="entry name" value="CYSO-CYSTEINE PEPTIDASE"/>
    <property type="match status" value="1"/>
</dbReference>
<dbReference type="GO" id="GO:0008235">
    <property type="term" value="F:metalloexopeptidase activity"/>
    <property type="evidence" value="ECO:0007669"/>
    <property type="project" value="TreeGrafter"/>
</dbReference>
<keyword evidence="3" id="KW-0378">Hydrolase</keyword>
<evidence type="ECO:0000256" key="1">
    <source>
        <dbReference type="ARBA" id="ARBA00022670"/>
    </source>
</evidence>
<dbReference type="AlphaFoldDB" id="A0A953J6L9"/>
<dbReference type="CDD" id="cd08070">
    <property type="entry name" value="MPN_like"/>
    <property type="match status" value="1"/>
</dbReference>
<dbReference type="GO" id="GO:0006508">
    <property type="term" value="P:proteolysis"/>
    <property type="evidence" value="ECO:0007669"/>
    <property type="project" value="UniProtKB-KW"/>
</dbReference>
<evidence type="ECO:0000259" key="6">
    <source>
        <dbReference type="PROSITE" id="PS50249"/>
    </source>
</evidence>
<gene>
    <name evidence="7" type="ORF">K8I29_13575</name>
</gene>
<sequence>MLIIPKDIFDAMLAHCREGYPNEVCGILAGSDGEVLKLYRMTNVEPSPVSYLMDAKEQFAVLKDMREKGLTMLAIFHSHPASPAYPSPKDVSLAFYDDCVYLIIGLSGAPAGGEPVVQAYSIKEGRVEEKLLSVR</sequence>
<keyword evidence="1" id="KW-0645">Protease</keyword>
<dbReference type="Pfam" id="PF14464">
    <property type="entry name" value="Prok-JAB"/>
    <property type="match status" value="1"/>
</dbReference>
<reference evidence="7" key="2">
    <citation type="submission" date="2021-08" db="EMBL/GenBank/DDBJ databases">
        <authorList>
            <person name="Dalcin Martins P."/>
        </authorList>
    </citation>
    <scope>NUCLEOTIDE SEQUENCE</scope>
    <source>
        <strain evidence="7">MAG_39</strain>
    </source>
</reference>
<keyword evidence="5" id="KW-0482">Metalloprotease</keyword>
<evidence type="ECO:0000313" key="7">
    <source>
        <dbReference type="EMBL" id="MBZ0157226.1"/>
    </source>
</evidence>
<evidence type="ECO:0000256" key="5">
    <source>
        <dbReference type="ARBA" id="ARBA00023049"/>
    </source>
</evidence>
<dbReference type="FunFam" id="3.40.140.10:FF:000085">
    <property type="entry name" value="Mov34/MPN/PAD-1 family protein"/>
    <property type="match status" value="1"/>
</dbReference>
<evidence type="ECO:0000313" key="8">
    <source>
        <dbReference type="Proteomes" id="UP000705867"/>
    </source>
</evidence>
<dbReference type="InterPro" id="IPR037518">
    <property type="entry name" value="MPN"/>
</dbReference>
<dbReference type="PANTHER" id="PTHR34858">
    <property type="entry name" value="CYSO-CYSTEINE PEPTIDASE"/>
    <property type="match status" value="1"/>
</dbReference>
<dbReference type="Gene3D" id="3.40.140.10">
    <property type="entry name" value="Cytidine Deaminase, domain 2"/>
    <property type="match status" value="1"/>
</dbReference>
<accession>A0A953J6L9</accession>
<dbReference type="SMART" id="SM00232">
    <property type="entry name" value="JAB_MPN"/>
    <property type="match status" value="1"/>
</dbReference>
<dbReference type="EMBL" id="JAIOIV010000108">
    <property type="protein sequence ID" value="MBZ0157226.1"/>
    <property type="molecule type" value="Genomic_DNA"/>
</dbReference>
<protein>
    <submittedName>
        <fullName evidence="7">M67 family metallopeptidase</fullName>
    </submittedName>
</protein>
<feature type="domain" description="MPN" evidence="6">
    <location>
        <begin position="1"/>
        <end position="135"/>
    </location>
</feature>
<reference evidence="7" key="1">
    <citation type="journal article" date="2021" name="bioRxiv">
        <title>Unraveling nitrogen, sulfur and carbon metabolic pathways and microbial community transcriptional responses to substrate deprivation and toxicity stresses in a bioreactor mimicking anoxic brackish coastal sediment conditions.</title>
        <authorList>
            <person name="Martins P.D."/>
            <person name="Echeveste M.J."/>
            <person name="Arshad A."/>
            <person name="Kurth J."/>
            <person name="Ouboter H."/>
            <person name="Jetten M.S.M."/>
            <person name="Welte C.U."/>
        </authorList>
    </citation>
    <scope>NUCLEOTIDE SEQUENCE</scope>
    <source>
        <strain evidence="7">MAG_39</strain>
    </source>
</reference>
<dbReference type="GO" id="GO:0008270">
    <property type="term" value="F:zinc ion binding"/>
    <property type="evidence" value="ECO:0007669"/>
    <property type="project" value="TreeGrafter"/>
</dbReference>
<proteinExistence type="predicted"/>
<dbReference type="PROSITE" id="PS50249">
    <property type="entry name" value="MPN"/>
    <property type="match status" value="1"/>
</dbReference>
<evidence type="ECO:0000256" key="3">
    <source>
        <dbReference type="ARBA" id="ARBA00022801"/>
    </source>
</evidence>
<dbReference type="InterPro" id="IPR028090">
    <property type="entry name" value="JAB_dom_prok"/>
</dbReference>
<keyword evidence="2" id="KW-0479">Metal-binding</keyword>
<dbReference type="Proteomes" id="UP000705867">
    <property type="component" value="Unassembled WGS sequence"/>
</dbReference>
<organism evidence="7 8">
    <name type="scientific">Candidatus Nitrobium versatile</name>
    <dbReference type="NCBI Taxonomy" id="2884831"/>
    <lineage>
        <taxon>Bacteria</taxon>
        <taxon>Pseudomonadati</taxon>
        <taxon>Nitrospirota</taxon>
        <taxon>Nitrospiria</taxon>
        <taxon>Nitrospirales</taxon>
        <taxon>Nitrospiraceae</taxon>
        <taxon>Candidatus Nitrobium</taxon>
    </lineage>
</organism>
<dbReference type="InterPro" id="IPR051929">
    <property type="entry name" value="VirAsm_ModProt"/>
</dbReference>
<dbReference type="InterPro" id="IPR000555">
    <property type="entry name" value="JAMM/MPN+_dom"/>
</dbReference>
<evidence type="ECO:0000256" key="4">
    <source>
        <dbReference type="ARBA" id="ARBA00022833"/>
    </source>
</evidence>
<name>A0A953J6L9_9BACT</name>